<name>A0A2P2NK27_RHIMU</name>
<sequence>MGQRGGTLYGVHSILTKSSL</sequence>
<evidence type="ECO:0000313" key="1">
    <source>
        <dbReference type="EMBL" id="MBX42836.1"/>
    </source>
</evidence>
<accession>A0A2P2NK27</accession>
<reference evidence="1" key="1">
    <citation type="submission" date="2018-02" db="EMBL/GenBank/DDBJ databases">
        <title>Rhizophora mucronata_Transcriptome.</title>
        <authorList>
            <person name="Meera S.P."/>
            <person name="Sreeshan A."/>
            <person name="Augustine A."/>
        </authorList>
    </citation>
    <scope>NUCLEOTIDE SEQUENCE</scope>
    <source>
        <tissue evidence="1">Leaf</tissue>
    </source>
</reference>
<dbReference type="AlphaFoldDB" id="A0A2P2NK27"/>
<protein>
    <submittedName>
        <fullName evidence="1">Uncharacterized protein</fullName>
    </submittedName>
</protein>
<proteinExistence type="predicted"/>
<dbReference type="EMBL" id="GGEC01062352">
    <property type="protein sequence ID" value="MBX42836.1"/>
    <property type="molecule type" value="Transcribed_RNA"/>
</dbReference>
<organism evidence="1">
    <name type="scientific">Rhizophora mucronata</name>
    <name type="common">Asiatic mangrove</name>
    <dbReference type="NCBI Taxonomy" id="61149"/>
    <lineage>
        <taxon>Eukaryota</taxon>
        <taxon>Viridiplantae</taxon>
        <taxon>Streptophyta</taxon>
        <taxon>Embryophyta</taxon>
        <taxon>Tracheophyta</taxon>
        <taxon>Spermatophyta</taxon>
        <taxon>Magnoliopsida</taxon>
        <taxon>eudicotyledons</taxon>
        <taxon>Gunneridae</taxon>
        <taxon>Pentapetalae</taxon>
        <taxon>rosids</taxon>
        <taxon>fabids</taxon>
        <taxon>Malpighiales</taxon>
        <taxon>Rhizophoraceae</taxon>
        <taxon>Rhizophora</taxon>
    </lineage>
</organism>